<evidence type="ECO:0000313" key="2">
    <source>
        <dbReference type="Proteomes" id="UP001396334"/>
    </source>
</evidence>
<dbReference type="EMBL" id="JBBPBN010000018">
    <property type="protein sequence ID" value="KAK9019047.1"/>
    <property type="molecule type" value="Genomic_DNA"/>
</dbReference>
<reference evidence="1 2" key="1">
    <citation type="journal article" date="2024" name="G3 (Bethesda)">
        <title>Genome assembly of Hibiscus sabdariffa L. provides insights into metabolisms of medicinal natural products.</title>
        <authorList>
            <person name="Kim T."/>
        </authorList>
    </citation>
    <scope>NUCLEOTIDE SEQUENCE [LARGE SCALE GENOMIC DNA]</scope>
    <source>
        <strain evidence="1">TK-2024</strain>
        <tissue evidence="1">Old leaves</tissue>
    </source>
</reference>
<name>A0ABR2S1E7_9ROSI</name>
<protein>
    <submittedName>
        <fullName evidence="1">Uncharacterized protein</fullName>
    </submittedName>
</protein>
<accession>A0ABR2S1E7</accession>
<evidence type="ECO:0000313" key="1">
    <source>
        <dbReference type="EMBL" id="KAK9019047.1"/>
    </source>
</evidence>
<gene>
    <name evidence="1" type="ORF">V6N11_034087</name>
</gene>
<sequence>MPTLSFWYAGRPQGAIPVLFIGCANYKFPKVFKEYTLEHRLNLVALMEPRQSGKKADRDISKLGFQKSYRVEADGEVYVYYGMTLLTIEVASPYKQKRRLLWSDITASVNCGSCL</sequence>
<keyword evidence="2" id="KW-1185">Reference proteome</keyword>
<organism evidence="1 2">
    <name type="scientific">Hibiscus sabdariffa</name>
    <name type="common">roselle</name>
    <dbReference type="NCBI Taxonomy" id="183260"/>
    <lineage>
        <taxon>Eukaryota</taxon>
        <taxon>Viridiplantae</taxon>
        <taxon>Streptophyta</taxon>
        <taxon>Embryophyta</taxon>
        <taxon>Tracheophyta</taxon>
        <taxon>Spermatophyta</taxon>
        <taxon>Magnoliopsida</taxon>
        <taxon>eudicotyledons</taxon>
        <taxon>Gunneridae</taxon>
        <taxon>Pentapetalae</taxon>
        <taxon>rosids</taxon>
        <taxon>malvids</taxon>
        <taxon>Malvales</taxon>
        <taxon>Malvaceae</taxon>
        <taxon>Malvoideae</taxon>
        <taxon>Hibiscus</taxon>
    </lineage>
</organism>
<proteinExistence type="predicted"/>
<comment type="caution">
    <text evidence="1">The sequence shown here is derived from an EMBL/GenBank/DDBJ whole genome shotgun (WGS) entry which is preliminary data.</text>
</comment>
<dbReference type="Proteomes" id="UP001396334">
    <property type="component" value="Unassembled WGS sequence"/>
</dbReference>